<dbReference type="SUPFAM" id="SSF50692">
    <property type="entry name" value="ADC-like"/>
    <property type="match status" value="1"/>
</dbReference>
<comment type="caution">
    <text evidence="6">The sequence shown here is derived from an EMBL/GenBank/DDBJ whole genome shotgun (WGS) entry which is preliminary data.</text>
</comment>
<evidence type="ECO:0000313" key="7">
    <source>
        <dbReference type="Proteomes" id="UP001596066"/>
    </source>
</evidence>
<dbReference type="Pfam" id="PF04879">
    <property type="entry name" value="Molybdop_Fe4S4"/>
    <property type="match status" value="1"/>
</dbReference>
<protein>
    <submittedName>
        <fullName evidence="6">Molybdopterin oxidoreductase family protein</fullName>
    </submittedName>
</protein>
<dbReference type="InterPro" id="IPR006656">
    <property type="entry name" value="Mopterin_OxRdtase"/>
</dbReference>
<evidence type="ECO:0000256" key="1">
    <source>
        <dbReference type="ARBA" id="ARBA00022485"/>
    </source>
</evidence>
<dbReference type="PANTHER" id="PTHR43105">
    <property type="entry name" value="RESPIRATORY NITRATE REDUCTASE"/>
    <property type="match status" value="1"/>
</dbReference>
<dbReference type="InterPro" id="IPR050123">
    <property type="entry name" value="Prok_molybdopt-oxidoreductase"/>
</dbReference>
<keyword evidence="4" id="KW-0411">Iron-sulfur</keyword>
<sequence>MSAAEPQVATHCPYCALQCGTRLTGARGAVQVRPDADFPVNRGGLCQKGWTAPALLDVRDRLRTPLVRGADGDLHPTDWDTALDTVAAGLRRIRAAHGPDAVGVFGGGGLTNEKAYQLGKFARLALGTSQIDYNGRFCMSSAAAAGIAAFGLDRGLPFPVTDLGRAETVLLAGANPAETMPPLMRHLERARLIVVDPRRTRTAERAAVHLQPAPGTDLALALGLLHLAVVEGRTDTGYLRTRTTGFTEAWQRAAAWTPDRVERLTGVPVAEQREAVRLLADADRAYVLTGRGAEQQSKGSDTVAAFINLALALGLPGREGSGYGCLTGQGNGQGGREHGQKADQLPGYRSITDPAARAHVAGVWGVTPEELPGPGRSAYELLDALGRDVKALLVFGSNPAVSAPRAGHVTDRLAALDLLVVADFVPSETARMADVVLPVTQWAEEEGTLTNLEGRVLRRRRLLAPPAGVRGDLDVLHGLAVRLGRRADHFPTAPETVFEELRRASRGGAADYSGIDYTRLDAGEALHWPCPEPGHPGTPRLFLDRFAHPDGRARLAAVDHRDAAELPDGQRPLYATTGRVLAHYQSGAQTRRIPELAAAAPEPFVEVHPDTAARAGLGEGDLADVSSARGTVRARVRLTGSLRTDTVFLPFHFPGDGRANLITNPALDPRSRMPEFKVSAVRIAPAEPA</sequence>
<keyword evidence="1" id="KW-0004">4Fe-4S</keyword>
<keyword evidence="7" id="KW-1185">Reference proteome</keyword>
<evidence type="ECO:0000256" key="3">
    <source>
        <dbReference type="ARBA" id="ARBA00023004"/>
    </source>
</evidence>
<evidence type="ECO:0000259" key="5">
    <source>
        <dbReference type="PROSITE" id="PS51669"/>
    </source>
</evidence>
<evidence type="ECO:0000313" key="6">
    <source>
        <dbReference type="EMBL" id="MFC5640866.1"/>
    </source>
</evidence>
<dbReference type="InterPro" id="IPR006657">
    <property type="entry name" value="MoPterin_dinucl-bd_dom"/>
</dbReference>
<dbReference type="EMBL" id="JBHSOC010000007">
    <property type="protein sequence ID" value="MFC5640866.1"/>
    <property type="molecule type" value="Genomic_DNA"/>
</dbReference>
<evidence type="ECO:0000256" key="4">
    <source>
        <dbReference type="ARBA" id="ARBA00023014"/>
    </source>
</evidence>
<dbReference type="Gene3D" id="3.40.228.10">
    <property type="entry name" value="Dimethylsulfoxide Reductase, domain 2"/>
    <property type="match status" value="1"/>
</dbReference>
<feature type="domain" description="4Fe-4S Mo/W bis-MGD-type" evidence="5">
    <location>
        <begin position="5"/>
        <end position="60"/>
    </location>
</feature>
<keyword evidence="3" id="KW-0408">Iron</keyword>
<proteinExistence type="predicted"/>
<dbReference type="Pfam" id="PF01568">
    <property type="entry name" value="Molydop_binding"/>
    <property type="match status" value="1"/>
</dbReference>
<dbReference type="SMART" id="SM00926">
    <property type="entry name" value="Molybdop_Fe4S4"/>
    <property type="match status" value="1"/>
</dbReference>
<accession>A0ABW0V4S7</accession>
<dbReference type="SUPFAM" id="SSF53706">
    <property type="entry name" value="Formate dehydrogenase/DMSO reductase, domains 1-3"/>
    <property type="match status" value="1"/>
</dbReference>
<dbReference type="Pfam" id="PF00384">
    <property type="entry name" value="Molybdopterin"/>
    <property type="match status" value="1"/>
</dbReference>
<dbReference type="Gene3D" id="2.40.40.20">
    <property type="match status" value="1"/>
</dbReference>
<gene>
    <name evidence="6" type="ORF">ACFPZF_05800</name>
</gene>
<keyword evidence="2" id="KW-0479">Metal-binding</keyword>
<dbReference type="PROSITE" id="PS51669">
    <property type="entry name" value="4FE4S_MOW_BIS_MGD"/>
    <property type="match status" value="1"/>
</dbReference>
<dbReference type="InterPro" id="IPR006963">
    <property type="entry name" value="Mopterin_OxRdtase_4Fe-4S_dom"/>
</dbReference>
<evidence type="ECO:0000256" key="2">
    <source>
        <dbReference type="ARBA" id="ARBA00022723"/>
    </source>
</evidence>
<dbReference type="RefSeq" id="WP_346140580.1">
    <property type="nucleotide sequence ID" value="NZ_BAAAUA010000001.1"/>
</dbReference>
<organism evidence="6 7">
    <name type="scientific">Kitasatospora cinereorecta</name>
    <dbReference type="NCBI Taxonomy" id="285560"/>
    <lineage>
        <taxon>Bacteria</taxon>
        <taxon>Bacillati</taxon>
        <taxon>Actinomycetota</taxon>
        <taxon>Actinomycetes</taxon>
        <taxon>Kitasatosporales</taxon>
        <taxon>Streptomycetaceae</taxon>
        <taxon>Kitasatospora</taxon>
    </lineage>
</organism>
<dbReference type="CDD" id="cd00508">
    <property type="entry name" value="MopB_CT_Fdh-Nap-like"/>
    <property type="match status" value="1"/>
</dbReference>
<name>A0ABW0V4S7_9ACTN</name>
<dbReference type="InterPro" id="IPR009010">
    <property type="entry name" value="Asp_de-COase-like_dom_sf"/>
</dbReference>
<reference evidence="7" key="1">
    <citation type="journal article" date="2019" name="Int. J. Syst. Evol. Microbiol.">
        <title>The Global Catalogue of Microorganisms (GCM) 10K type strain sequencing project: providing services to taxonomists for standard genome sequencing and annotation.</title>
        <authorList>
            <consortium name="The Broad Institute Genomics Platform"/>
            <consortium name="The Broad Institute Genome Sequencing Center for Infectious Disease"/>
            <person name="Wu L."/>
            <person name="Ma J."/>
        </authorList>
    </citation>
    <scope>NUCLEOTIDE SEQUENCE [LARGE SCALE GENOMIC DNA]</scope>
    <source>
        <strain evidence="7">CGMCC 4.1622</strain>
    </source>
</reference>
<dbReference type="Gene3D" id="3.40.50.740">
    <property type="match status" value="1"/>
</dbReference>
<dbReference type="Proteomes" id="UP001596066">
    <property type="component" value="Unassembled WGS sequence"/>
</dbReference>
<dbReference type="PANTHER" id="PTHR43105:SF10">
    <property type="entry name" value="NADH-QUINONE OXIDOREDUCTASE SUBUNIT G"/>
    <property type="match status" value="1"/>
</dbReference>
<dbReference type="Gene3D" id="2.20.25.90">
    <property type="entry name" value="ADC-like domains"/>
    <property type="match status" value="1"/>
</dbReference>